<dbReference type="RefSeq" id="WP_048106651.1">
    <property type="nucleotide sequence ID" value="NZ_CP009517.1"/>
</dbReference>
<dbReference type="InterPro" id="IPR057262">
    <property type="entry name" value="MJ0548_N"/>
</dbReference>
<dbReference type="Pfam" id="PF09894">
    <property type="entry name" value="MJ0548_N"/>
    <property type="match status" value="1"/>
</dbReference>
<organism evidence="2 3">
    <name type="scientific">Methanosarcina barkeri 3</name>
    <dbReference type="NCBI Taxonomy" id="1434107"/>
    <lineage>
        <taxon>Archaea</taxon>
        <taxon>Methanobacteriati</taxon>
        <taxon>Methanobacteriota</taxon>
        <taxon>Stenosarchaea group</taxon>
        <taxon>Methanomicrobia</taxon>
        <taxon>Methanosarcinales</taxon>
        <taxon>Methanosarcinaceae</taxon>
        <taxon>Methanosarcina</taxon>
    </lineage>
</organism>
<dbReference type="Proteomes" id="UP000033066">
    <property type="component" value="Chromosome"/>
</dbReference>
<protein>
    <recommendedName>
        <fullName evidence="1">Connectase MJ0548-like N-terminal domain-containing protein</fullName>
    </recommendedName>
</protein>
<dbReference type="AlphaFoldDB" id="A0A0E3SIT7"/>
<dbReference type="OrthoDB" id="106876at2157"/>
<dbReference type="PIRSF" id="PIRSF019262">
    <property type="entry name" value="UCP019262"/>
    <property type="match status" value="1"/>
</dbReference>
<evidence type="ECO:0000259" key="1">
    <source>
        <dbReference type="Pfam" id="PF09894"/>
    </source>
</evidence>
<dbReference type="GeneID" id="24788242"/>
<proteinExistence type="predicted"/>
<evidence type="ECO:0000313" key="3">
    <source>
        <dbReference type="Proteomes" id="UP000033066"/>
    </source>
</evidence>
<dbReference type="STRING" id="1434107.MSBR3_0753"/>
<dbReference type="PATRIC" id="fig|1434107.4.peg.1002"/>
<dbReference type="EMBL" id="CP009517">
    <property type="protein sequence ID" value="AKB81331.1"/>
    <property type="molecule type" value="Genomic_DNA"/>
</dbReference>
<feature type="domain" description="Connectase MJ0548-like N-terminal" evidence="1">
    <location>
        <begin position="1"/>
        <end position="190"/>
    </location>
</feature>
<sequence length="193" mass="21418">MTLVIAFIGKNGAVMTGDLREITFEGEKPNREKLEKELYNGTIVTDNELANKAREFGIVITVTDCKNKISERDGVLIGEVSSIEDGVTKKRRLYTSAGNYAIAELRDSEITLTSHAKGSNLIVLGNDFTKQVANKCFKDNWTKKSTFQDAVKILILCMETAARKTASVSKQFFLIQTTSSVDVLKIVEKDRNS</sequence>
<name>A0A0E3SIT7_METBA</name>
<dbReference type="InterPro" id="IPR016754">
    <property type="entry name" value="MJ0548-like"/>
</dbReference>
<keyword evidence="3" id="KW-1185">Reference proteome</keyword>
<reference evidence="2" key="1">
    <citation type="submission" date="2014-07" db="EMBL/GenBank/DDBJ databases">
        <title>Methanogenic archaea and the global carbon cycle.</title>
        <authorList>
            <person name="Henriksen J.R."/>
            <person name="Luke J."/>
            <person name="Reinhart S."/>
            <person name="Benedict M.N."/>
            <person name="Youngblut N.D."/>
            <person name="Metcalf M.E."/>
            <person name="Whitaker R.J."/>
            <person name="Metcalf W.W."/>
        </authorList>
    </citation>
    <scope>NUCLEOTIDE SEQUENCE [LARGE SCALE GENOMIC DNA]</scope>
    <source>
        <strain evidence="2">3</strain>
    </source>
</reference>
<dbReference type="KEGG" id="mbak:MSBR3_0753"/>
<accession>A0A0E3SIT7</accession>
<gene>
    <name evidence="2" type="ORF">MSBR3_0753</name>
</gene>
<dbReference type="HOGENOM" id="CLU_121277_0_0_2"/>
<evidence type="ECO:0000313" key="2">
    <source>
        <dbReference type="EMBL" id="AKB81331.1"/>
    </source>
</evidence>